<reference evidence="1" key="1">
    <citation type="submission" date="2018-05" db="EMBL/GenBank/DDBJ databases">
        <authorList>
            <person name="Lanie J.A."/>
            <person name="Ng W.-L."/>
            <person name="Kazmierczak K.M."/>
            <person name="Andrzejewski T.M."/>
            <person name="Davidsen T.M."/>
            <person name="Wayne K.J."/>
            <person name="Tettelin H."/>
            <person name="Glass J.I."/>
            <person name="Rusch D."/>
            <person name="Podicherti R."/>
            <person name="Tsui H.-C.T."/>
            <person name="Winkler M.E."/>
        </authorList>
    </citation>
    <scope>NUCLEOTIDE SEQUENCE</scope>
</reference>
<gene>
    <name evidence="1" type="ORF">METZ01_LOCUS288098</name>
</gene>
<accession>A0A382LEG0</accession>
<dbReference type="EMBL" id="UINC01086616">
    <property type="protein sequence ID" value="SVC35244.1"/>
    <property type="molecule type" value="Genomic_DNA"/>
</dbReference>
<proteinExistence type="predicted"/>
<sequence>MHSVSPVFARDYKGQKKGKIVTVYSREAITLTVLFG</sequence>
<name>A0A382LEG0_9ZZZZ</name>
<protein>
    <submittedName>
        <fullName evidence="1">Uncharacterized protein</fullName>
    </submittedName>
</protein>
<dbReference type="AlphaFoldDB" id="A0A382LEG0"/>
<organism evidence="1">
    <name type="scientific">marine metagenome</name>
    <dbReference type="NCBI Taxonomy" id="408172"/>
    <lineage>
        <taxon>unclassified sequences</taxon>
        <taxon>metagenomes</taxon>
        <taxon>ecological metagenomes</taxon>
    </lineage>
</organism>
<evidence type="ECO:0000313" key="1">
    <source>
        <dbReference type="EMBL" id="SVC35244.1"/>
    </source>
</evidence>